<dbReference type="AlphaFoldDB" id="M3BTS4"/>
<protein>
    <submittedName>
        <fullName evidence="2">Uncharacterized protein</fullName>
    </submittedName>
</protein>
<dbReference type="HOGENOM" id="CLU_2086299_0_0_1"/>
<accession>M3BTS4</accession>
<gene>
    <name evidence="2" type="ORF">SEPMUDRAFT_151107</name>
</gene>
<feature type="region of interest" description="Disordered" evidence="1">
    <location>
        <begin position="33"/>
        <end position="60"/>
    </location>
</feature>
<evidence type="ECO:0000256" key="1">
    <source>
        <dbReference type="SAM" id="MobiDB-lite"/>
    </source>
</evidence>
<proteinExistence type="predicted"/>
<dbReference type="RefSeq" id="XP_016758166.1">
    <property type="nucleotide sequence ID" value="XM_016906601.1"/>
</dbReference>
<keyword evidence="3" id="KW-1185">Reference proteome</keyword>
<evidence type="ECO:0000313" key="2">
    <source>
        <dbReference type="EMBL" id="EMF10045.1"/>
    </source>
</evidence>
<sequence>MLPHIQRDRSDLHRYMRNAHAIGHPEWNDTCSAETALRRPKPRSTRSRRGYQDGIVAPRPPTVRSAIRRTKSIASVKAKTVQTRLGKTELWTTCSATVQAYEGSFGQHRSHWRKNRA</sequence>
<dbReference type="GeneID" id="27903738"/>
<name>M3BTS4_SPHMS</name>
<dbReference type="EMBL" id="KB456268">
    <property type="protein sequence ID" value="EMF10045.1"/>
    <property type="molecule type" value="Genomic_DNA"/>
</dbReference>
<evidence type="ECO:0000313" key="3">
    <source>
        <dbReference type="Proteomes" id="UP000016931"/>
    </source>
</evidence>
<organism evidence="2 3">
    <name type="scientific">Sphaerulina musiva (strain SO2202)</name>
    <name type="common">Poplar stem canker fungus</name>
    <name type="synonym">Septoria musiva</name>
    <dbReference type="NCBI Taxonomy" id="692275"/>
    <lineage>
        <taxon>Eukaryota</taxon>
        <taxon>Fungi</taxon>
        <taxon>Dikarya</taxon>
        <taxon>Ascomycota</taxon>
        <taxon>Pezizomycotina</taxon>
        <taxon>Dothideomycetes</taxon>
        <taxon>Dothideomycetidae</taxon>
        <taxon>Mycosphaerellales</taxon>
        <taxon>Mycosphaerellaceae</taxon>
        <taxon>Sphaerulina</taxon>
    </lineage>
</organism>
<dbReference type="Proteomes" id="UP000016931">
    <property type="component" value="Unassembled WGS sequence"/>
</dbReference>
<reference evidence="2 3" key="1">
    <citation type="journal article" date="2012" name="PLoS Pathog.">
        <title>Diverse lifestyles and strategies of plant pathogenesis encoded in the genomes of eighteen Dothideomycetes fungi.</title>
        <authorList>
            <person name="Ohm R.A."/>
            <person name="Feau N."/>
            <person name="Henrissat B."/>
            <person name="Schoch C.L."/>
            <person name="Horwitz B.A."/>
            <person name="Barry K.W."/>
            <person name="Condon B.J."/>
            <person name="Copeland A.C."/>
            <person name="Dhillon B."/>
            <person name="Glaser F."/>
            <person name="Hesse C.N."/>
            <person name="Kosti I."/>
            <person name="LaButti K."/>
            <person name="Lindquist E.A."/>
            <person name="Lucas S."/>
            <person name="Salamov A.A."/>
            <person name="Bradshaw R.E."/>
            <person name="Ciuffetti L."/>
            <person name="Hamelin R.C."/>
            <person name="Kema G.H.J."/>
            <person name="Lawrence C."/>
            <person name="Scott J.A."/>
            <person name="Spatafora J.W."/>
            <person name="Turgeon B.G."/>
            <person name="de Wit P.J.G.M."/>
            <person name="Zhong S."/>
            <person name="Goodwin S.B."/>
            <person name="Grigoriev I.V."/>
        </authorList>
    </citation>
    <scope>NUCLEOTIDE SEQUENCE [LARGE SCALE GENOMIC DNA]</scope>
    <source>
        <strain evidence="2 3">SO2202</strain>
    </source>
</reference>
<feature type="compositionally biased region" description="Basic residues" evidence="1">
    <location>
        <begin position="38"/>
        <end position="49"/>
    </location>
</feature>